<gene>
    <name evidence="2" type="ORF">THOM_2004</name>
</gene>
<dbReference type="InParanoid" id="L7JUS8"/>
<dbReference type="HOGENOM" id="CLU_2211806_0_0_1"/>
<accession>L7JUS8</accession>
<evidence type="ECO:0000313" key="2">
    <source>
        <dbReference type="EMBL" id="ELQ75075.1"/>
    </source>
</evidence>
<sequence>MTDKSYMVENPDTETITSETVNSGTSEPEKKMEMLELEMEIEGIGDEKEKVMFVLKNMDDKELKRFISMNGRSWCYDQLKKEIINKRVLEERKTERKDKKNTSKKGE</sequence>
<dbReference type="EMBL" id="JH993996">
    <property type="protein sequence ID" value="ELQ75075.1"/>
    <property type="molecule type" value="Genomic_DNA"/>
</dbReference>
<name>L7JUS8_TRAHO</name>
<dbReference type="Proteomes" id="UP000011185">
    <property type="component" value="Unassembled WGS sequence"/>
</dbReference>
<dbReference type="AlphaFoldDB" id="L7JUS8"/>
<feature type="region of interest" description="Disordered" evidence="1">
    <location>
        <begin position="1"/>
        <end position="28"/>
    </location>
</feature>
<organism evidence="2 3">
    <name type="scientific">Trachipleistophora hominis</name>
    <name type="common">Microsporidian parasite</name>
    <dbReference type="NCBI Taxonomy" id="72359"/>
    <lineage>
        <taxon>Eukaryota</taxon>
        <taxon>Fungi</taxon>
        <taxon>Fungi incertae sedis</taxon>
        <taxon>Microsporidia</taxon>
        <taxon>Pleistophoridae</taxon>
        <taxon>Trachipleistophora</taxon>
    </lineage>
</organism>
<dbReference type="VEuPathDB" id="MicrosporidiaDB:THOM_2004"/>
<keyword evidence="3" id="KW-1185">Reference proteome</keyword>
<reference evidence="2 3" key="1">
    <citation type="journal article" date="2012" name="PLoS Pathog.">
        <title>The genome of the obligate intracellular parasite Trachipleistophora hominis: new insights into microsporidian genome dynamics and reductive evolution.</title>
        <authorList>
            <person name="Heinz E."/>
            <person name="Williams T.A."/>
            <person name="Nakjang S."/>
            <person name="Noel C.J."/>
            <person name="Swan D.C."/>
            <person name="Goldberg A.V."/>
            <person name="Harris S.R."/>
            <person name="Weinmaier T."/>
            <person name="Markert S."/>
            <person name="Becher D."/>
            <person name="Bernhardt J."/>
            <person name="Dagan T."/>
            <person name="Hacker C."/>
            <person name="Lucocq J.M."/>
            <person name="Schweder T."/>
            <person name="Rattei T."/>
            <person name="Hall N."/>
            <person name="Hirt R.P."/>
            <person name="Embley T.M."/>
        </authorList>
    </citation>
    <scope>NUCLEOTIDE SEQUENCE [LARGE SCALE GENOMIC DNA]</scope>
</reference>
<protein>
    <submittedName>
        <fullName evidence="2">Uncharacterized protein</fullName>
    </submittedName>
</protein>
<evidence type="ECO:0000313" key="3">
    <source>
        <dbReference type="Proteomes" id="UP000011185"/>
    </source>
</evidence>
<proteinExistence type="predicted"/>
<evidence type="ECO:0000256" key="1">
    <source>
        <dbReference type="SAM" id="MobiDB-lite"/>
    </source>
</evidence>
<feature type="compositionally biased region" description="Polar residues" evidence="1">
    <location>
        <begin position="13"/>
        <end position="26"/>
    </location>
</feature>